<dbReference type="Proteomes" id="UP000030686">
    <property type="component" value="Unassembled WGS sequence"/>
</dbReference>
<name>W6QPX0_PENRF</name>
<protein>
    <submittedName>
        <fullName evidence="1">Probable transposable element</fullName>
    </submittedName>
</protein>
<organism evidence="1 2">
    <name type="scientific">Penicillium roqueforti (strain FM164)</name>
    <dbReference type="NCBI Taxonomy" id="1365484"/>
    <lineage>
        <taxon>Eukaryota</taxon>
        <taxon>Fungi</taxon>
        <taxon>Dikarya</taxon>
        <taxon>Ascomycota</taxon>
        <taxon>Pezizomycotina</taxon>
        <taxon>Eurotiomycetes</taxon>
        <taxon>Eurotiomycetidae</taxon>
        <taxon>Eurotiales</taxon>
        <taxon>Aspergillaceae</taxon>
        <taxon>Penicillium</taxon>
    </lineage>
</organism>
<gene>
    <name evidence="1" type="ORF">PROQFM164_S13g000003</name>
</gene>
<accession>W6QPX0</accession>
<proteinExistence type="predicted"/>
<dbReference type="AlphaFoldDB" id="W6QPX0"/>
<evidence type="ECO:0000313" key="2">
    <source>
        <dbReference type="Proteomes" id="UP000030686"/>
    </source>
</evidence>
<evidence type="ECO:0000313" key="1">
    <source>
        <dbReference type="EMBL" id="CDM38480.1"/>
    </source>
</evidence>
<dbReference type="STRING" id="1365484.W6QPX0"/>
<dbReference type="OrthoDB" id="4365579at2759"/>
<reference evidence="1" key="1">
    <citation type="journal article" date="2014" name="Nat. Commun.">
        <title>Multiple recent horizontal transfers of a large genomic region in cheese making fungi.</title>
        <authorList>
            <person name="Cheeseman K."/>
            <person name="Ropars J."/>
            <person name="Renault P."/>
            <person name="Dupont J."/>
            <person name="Gouzy J."/>
            <person name="Branca A."/>
            <person name="Abraham A.L."/>
            <person name="Ceppi M."/>
            <person name="Conseiller E."/>
            <person name="Debuchy R."/>
            <person name="Malagnac F."/>
            <person name="Goarin A."/>
            <person name="Silar P."/>
            <person name="Lacoste S."/>
            <person name="Sallet E."/>
            <person name="Bensimon A."/>
            <person name="Giraud T."/>
            <person name="Brygoo Y."/>
        </authorList>
    </citation>
    <scope>NUCLEOTIDE SEQUENCE [LARGE SCALE GENOMIC DNA]</scope>
    <source>
        <strain evidence="1">FM164</strain>
    </source>
</reference>
<dbReference type="EMBL" id="HG792027">
    <property type="protein sequence ID" value="CDM38480.1"/>
    <property type="molecule type" value="Genomic_DNA"/>
</dbReference>
<sequence length="107" mass="12136">MTENENEKISVGLIRAVIEKEIRTMDDYTYWRCRAVTVLWDELYLIKVNGIKRAAVLDNNYAILAGVAVVLSKENESIVAKMMWLSSKEAAKPYSSMVVYLTKGSDI</sequence>
<keyword evidence="2" id="KW-1185">Reference proteome</keyword>